<organism evidence="2 3">
    <name type="scientific">Actinoplanes aureus</name>
    <dbReference type="NCBI Taxonomy" id="2792083"/>
    <lineage>
        <taxon>Bacteria</taxon>
        <taxon>Bacillati</taxon>
        <taxon>Actinomycetota</taxon>
        <taxon>Actinomycetes</taxon>
        <taxon>Micromonosporales</taxon>
        <taxon>Micromonosporaceae</taxon>
        <taxon>Actinoplanes</taxon>
    </lineage>
</organism>
<dbReference type="CDD" id="cd05155">
    <property type="entry name" value="APH_ChoK_like_1"/>
    <property type="match status" value="1"/>
</dbReference>
<dbReference type="PANTHER" id="PTHR21310:SF42">
    <property type="entry name" value="BIFUNCTIONAL AAC_APH"/>
    <property type="match status" value="1"/>
</dbReference>
<proteinExistence type="predicted"/>
<dbReference type="InterPro" id="IPR011009">
    <property type="entry name" value="Kinase-like_dom_sf"/>
</dbReference>
<evidence type="ECO:0000259" key="1">
    <source>
        <dbReference type="Pfam" id="PF01636"/>
    </source>
</evidence>
<dbReference type="AlphaFoldDB" id="A0A931CHB5"/>
<dbReference type="RefSeq" id="WP_196419351.1">
    <property type="nucleotide sequence ID" value="NZ_JADQTO010000028.1"/>
</dbReference>
<dbReference type="Gene3D" id="3.30.200.20">
    <property type="entry name" value="Phosphorylase Kinase, domain 1"/>
    <property type="match status" value="1"/>
</dbReference>
<comment type="caution">
    <text evidence="2">The sequence shown here is derived from an EMBL/GenBank/DDBJ whole genome shotgun (WGS) entry which is preliminary data.</text>
</comment>
<sequence length="295" mass="32168">MRISEETVRSLVAAQFPEWAGQPVRQARSAGTVNAIFRVGTGLTARFPLREGETEAVRRELLAEAYAASLLHNRTRFATPRPVAIGEPGHGYPLPWSVQTWLPGTIATDDDPGESEAFARDLAELIAGMRAVGTDGRTFAGRGRGGVIANHEDWVRTCLANSERLLPVPRLRRLWDAMRELPRGGDKDVMTHSDLMPGNVLVAGGRLAGVLDVGGFGPADPALDLIGAWHLLESGPRGLLRAELGCDDLEWARGQAWAFEQSLGLVWYYETSNPVMSRIGRRTLERIVADPCVTV</sequence>
<dbReference type="EMBL" id="JADQTO010000028">
    <property type="protein sequence ID" value="MBG0567577.1"/>
    <property type="molecule type" value="Genomic_DNA"/>
</dbReference>
<dbReference type="Gene3D" id="3.90.1200.10">
    <property type="match status" value="1"/>
</dbReference>
<evidence type="ECO:0000313" key="3">
    <source>
        <dbReference type="Proteomes" id="UP000598146"/>
    </source>
</evidence>
<dbReference type="Proteomes" id="UP000598146">
    <property type="component" value="Unassembled WGS sequence"/>
</dbReference>
<name>A0A931CHB5_9ACTN</name>
<reference evidence="2" key="1">
    <citation type="submission" date="2020-11" db="EMBL/GenBank/DDBJ databases">
        <title>Isolation and identification of active actinomycetes.</title>
        <authorList>
            <person name="Sun X."/>
        </authorList>
    </citation>
    <scope>NUCLEOTIDE SEQUENCE</scope>
    <source>
        <strain evidence="2">NEAU-A11</strain>
    </source>
</reference>
<dbReference type="InterPro" id="IPR051678">
    <property type="entry name" value="AGP_Transferase"/>
</dbReference>
<protein>
    <submittedName>
        <fullName evidence="2">Aminoglycoside phosphotransferase family protein</fullName>
    </submittedName>
</protein>
<accession>A0A931CHB5</accession>
<feature type="domain" description="Aminoglycoside phosphotransferase" evidence="1">
    <location>
        <begin position="27"/>
        <end position="254"/>
    </location>
</feature>
<evidence type="ECO:0000313" key="2">
    <source>
        <dbReference type="EMBL" id="MBG0567577.1"/>
    </source>
</evidence>
<dbReference type="PANTHER" id="PTHR21310">
    <property type="entry name" value="AMINOGLYCOSIDE PHOSPHOTRANSFERASE-RELATED-RELATED"/>
    <property type="match status" value="1"/>
</dbReference>
<dbReference type="SUPFAM" id="SSF56112">
    <property type="entry name" value="Protein kinase-like (PK-like)"/>
    <property type="match status" value="1"/>
</dbReference>
<keyword evidence="3" id="KW-1185">Reference proteome</keyword>
<dbReference type="InterPro" id="IPR002575">
    <property type="entry name" value="Aminoglycoside_PTrfase"/>
</dbReference>
<gene>
    <name evidence="2" type="ORF">I4J89_39645</name>
</gene>
<dbReference type="Pfam" id="PF01636">
    <property type="entry name" value="APH"/>
    <property type="match status" value="1"/>
</dbReference>